<evidence type="ECO:0000313" key="1">
    <source>
        <dbReference type="EMBL" id="PIA29365.1"/>
    </source>
</evidence>
<reference evidence="1 2" key="1">
    <citation type="submission" date="2017-09" db="EMBL/GenBank/DDBJ databases">
        <title>WGS assembly of Aquilegia coerulea Goldsmith.</title>
        <authorList>
            <person name="Hodges S."/>
            <person name="Kramer E."/>
            <person name="Nordborg M."/>
            <person name="Tomkins J."/>
            <person name="Borevitz J."/>
            <person name="Derieg N."/>
            <person name="Yan J."/>
            <person name="Mihaltcheva S."/>
            <person name="Hayes R.D."/>
            <person name="Rokhsar D."/>
        </authorList>
    </citation>
    <scope>NUCLEOTIDE SEQUENCE [LARGE SCALE GENOMIC DNA]</scope>
    <source>
        <strain evidence="2">cv. Goldsmith</strain>
    </source>
</reference>
<dbReference type="STRING" id="218851.A0A2G5CDL1"/>
<keyword evidence="2" id="KW-1185">Reference proteome</keyword>
<dbReference type="PANTHER" id="PTHR47165:SF4">
    <property type="entry name" value="OS03G0429900 PROTEIN"/>
    <property type="match status" value="1"/>
</dbReference>
<protein>
    <recommendedName>
        <fullName evidence="3">DUF223 domain-containing protein</fullName>
    </recommendedName>
</protein>
<dbReference type="PANTHER" id="PTHR47165">
    <property type="entry name" value="OS03G0429900 PROTEIN"/>
    <property type="match status" value="1"/>
</dbReference>
<organism evidence="1 2">
    <name type="scientific">Aquilegia coerulea</name>
    <name type="common">Rocky mountain columbine</name>
    <dbReference type="NCBI Taxonomy" id="218851"/>
    <lineage>
        <taxon>Eukaryota</taxon>
        <taxon>Viridiplantae</taxon>
        <taxon>Streptophyta</taxon>
        <taxon>Embryophyta</taxon>
        <taxon>Tracheophyta</taxon>
        <taxon>Spermatophyta</taxon>
        <taxon>Magnoliopsida</taxon>
        <taxon>Ranunculales</taxon>
        <taxon>Ranunculaceae</taxon>
        <taxon>Thalictroideae</taxon>
        <taxon>Aquilegia</taxon>
    </lineage>
</organism>
<evidence type="ECO:0008006" key="3">
    <source>
        <dbReference type="Google" id="ProtNLM"/>
    </source>
</evidence>
<dbReference type="InterPro" id="IPR012340">
    <property type="entry name" value="NA-bd_OB-fold"/>
</dbReference>
<dbReference type="CDD" id="cd04481">
    <property type="entry name" value="RPA1_DBD_B_like"/>
    <property type="match status" value="1"/>
</dbReference>
<dbReference type="OrthoDB" id="1931061at2759"/>
<dbReference type="AlphaFoldDB" id="A0A2G5CDL1"/>
<dbReference type="Gene3D" id="2.40.50.140">
    <property type="entry name" value="Nucleic acid-binding proteins"/>
    <property type="match status" value="2"/>
</dbReference>
<evidence type="ECO:0000313" key="2">
    <source>
        <dbReference type="Proteomes" id="UP000230069"/>
    </source>
</evidence>
<dbReference type="EMBL" id="KZ305077">
    <property type="protein sequence ID" value="PIA29365.1"/>
    <property type="molecule type" value="Genomic_DNA"/>
</dbReference>
<name>A0A2G5CDL1_AQUCA</name>
<accession>A0A2G5CDL1</accession>
<proteinExistence type="predicted"/>
<sequence>MACTSLHRLSEIDDTTDLWKVKVGVSRKWNVVDFETGKQILRVEMVLLDENVIKGGVCVYFLQNLSVSPAKGVYRPVQHQYKVFFKWDTNVKPVSDVRLTFPKFKFDFVEYNNIKFRYGDNTYLTDVYGKLDSVSNVMNVEKGTLKEIFLKDKIGTTLKVTLWGQAIQELPDDVVIASAGCPILVVTSSTLKLFYGNYSLSSTTATKIYVNLDISEVAHLKETNRF</sequence>
<dbReference type="InParanoid" id="A0A2G5CDL1"/>
<dbReference type="SUPFAM" id="SSF50249">
    <property type="entry name" value="Nucleic acid-binding proteins"/>
    <property type="match status" value="2"/>
</dbReference>
<dbReference type="Proteomes" id="UP000230069">
    <property type="component" value="Unassembled WGS sequence"/>
</dbReference>
<gene>
    <name evidence="1" type="ORF">AQUCO_06000021v1</name>
</gene>